<organism evidence="2 3">
    <name type="scientific">Vibrio breoganii</name>
    <dbReference type="NCBI Taxonomy" id="553239"/>
    <lineage>
        <taxon>Bacteria</taxon>
        <taxon>Pseudomonadati</taxon>
        <taxon>Pseudomonadota</taxon>
        <taxon>Gammaproteobacteria</taxon>
        <taxon>Vibrionales</taxon>
        <taxon>Vibrionaceae</taxon>
        <taxon>Vibrio</taxon>
    </lineage>
</organism>
<dbReference type="EMBL" id="JABCJR010000014">
    <property type="protein sequence ID" value="NMR70116.1"/>
    <property type="molecule type" value="Genomic_DNA"/>
</dbReference>
<gene>
    <name evidence="2" type="ORF">HJ568_09040</name>
</gene>
<keyword evidence="3" id="KW-1185">Reference proteome</keyword>
<proteinExistence type="predicted"/>
<reference evidence="2 3" key="1">
    <citation type="submission" date="2020-04" db="EMBL/GenBank/DDBJ databases">
        <title>WGS-Seq of Vibrio isolated by the O'Toole Lab.</title>
        <authorList>
            <person name="Mckone K.P."/>
            <person name="Whitaker R."/>
            <person name="Sevigney J.L."/>
            <person name="Herring J.B."/>
            <person name="O'Toole G."/>
        </authorList>
    </citation>
    <scope>NUCLEOTIDE SEQUENCE [LARGE SCALE GENOMIC DNA]</scope>
    <source>
        <strain evidence="2 3">BS_02</strain>
    </source>
</reference>
<protein>
    <submittedName>
        <fullName evidence="2">DUF3299 domain-containing protein</fullName>
    </submittedName>
</protein>
<comment type="caution">
    <text evidence="2">The sequence shown here is derived from an EMBL/GenBank/DDBJ whole genome shotgun (WGS) entry which is preliminary data.</text>
</comment>
<name>A0ABX1U9Y7_9VIBR</name>
<evidence type="ECO:0000313" key="3">
    <source>
        <dbReference type="Proteomes" id="UP000590068"/>
    </source>
</evidence>
<evidence type="ECO:0000256" key="1">
    <source>
        <dbReference type="SAM" id="SignalP"/>
    </source>
</evidence>
<dbReference type="Pfam" id="PF11736">
    <property type="entry name" value="DUF3299"/>
    <property type="match status" value="1"/>
</dbReference>
<feature type="chain" id="PRO_5046639594" evidence="1">
    <location>
        <begin position="22"/>
        <end position="228"/>
    </location>
</feature>
<dbReference type="Gene3D" id="2.40.50.870">
    <property type="entry name" value="Protein of unknown function (DUF3299)"/>
    <property type="match status" value="1"/>
</dbReference>
<keyword evidence="1" id="KW-0732">Signal</keyword>
<sequence length="228" mass="25454">MKLLKRILLGSALLFSLNLLAKDVVAQEMEPTLWQDLLPQVETVEDPFAALDPNQLYDLGTIARYRDAQKVEGFTPSKESQQEIEALKANFAKSNIDVDELFVQRETIMQQRTKLATLPNTELLNKAHRIPGFITPVEMEGTKVTKFFLVPTAGACIHTPPPPPPPNQIVLVEYPEGIELVSLQTPVWVEGELFNEAAKANVNYSDGASNVETVYQMSAQEVELYQTN</sequence>
<dbReference type="Proteomes" id="UP000590068">
    <property type="component" value="Unassembled WGS sequence"/>
</dbReference>
<accession>A0ABX1U9Y7</accession>
<evidence type="ECO:0000313" key="2">
    <source>
        <dbReference type="EMBL" id="NMR70116.1"/>
    </source>
</evidence>
<dbReference type="InterPro" id="IPR021727">
    <property type="entry name" value="DUF3299"/>
</dbReference>
<dbReference type="RefSeq" id="WP_102454753.1">
    <property type="nucleotide sequence ID" value="NZ_JABBXC010000013.1"/>
</dbReference>
<feature type="signal peptide" evidence="1">
    <location>
        <begin position="1"/>
        <end position="21"/>
    </location>
</feature>